<protein>
    <submittedName>
        <fullName evidence="2">Amidohydrolase family protein</fullName>
    </submittedName>
</protein>
<dbReference type="Proteomes" id="UP001499843">
    <property type="component" value="Unassembled WGS sequence"/>
</dbReference>
<evidence type="ECO:0000259" key="1">
    <source>
        <dbReference type="Pfam" id="PF01979"/>
    </source>
</evidence>
<dbReference type="EMBL" id="BAAAQX010000065">
    <property type="protein sequence ID" value="GAA2216282.1"/>
    <property type="molecule type" value="Genomic_DNA"/>
</dbReference>
<evidence type="ECO:0000313" key="3">
    <source>
        <dbReference type="Proteomes" id="UP001499843"/>
    </source>
</evidence>
<dbReference type="SUPFAM" id="SSF51338">
    <property type="entry name" value="Composite domain of metallo-dependent hydrolases"/>
    <property type="match status" value="2"/>
</dbReference>
<evidence type="ECO:0000313" key="2">
    <source>
        <dbReference type="EMBL" id="GAA2216282.1"/>
    </source>
</evidence>
<organism evidence="2 3">
    <name type="scientific">Nonomuraea monospora</name>
    <dbReference type="NCBI Taxonomy" id="568818"/>
    <lineage>
        <taxon>Bacteria</taxon>
        <taxon>Bacillati</taxon>
        <taxon>Actinomycetota</taxon>
        <taxon>Actinomycetes</taxon>
        <taxon>Streptosporangiales</taxon>
        <taxon>Streptosporangiaceae</taxon>
        <taxon>Nonomuraea</taxon>
    </lineage>
</organism>
<gene>
    <name evidence="2" type="ORF">GCM10009850_117510</name>
</gene>
<sequence>MSAGAAPPALLVKGGRVVTGDAGPGTIGAADVLIRDGIIAEISETIEAPEATQIDATDLLVIPGLVDAHKHTWQSAVRHRCTATDLMTYFGEMFGRLGSTYTPDDVYIGTLLGALAALEAGTTTLMDWSHVQNSPEHSDAAIRALQDAGLRAVFGHGWPLVDLPSWIMGSSRNHTDDLRRIREQVLSDDSALVTLALAGRGPELSTMDVTRHDLAMARDLGIRTSIHMGCGKEFGAVAAIAQMNEAGLLGPDLTFVHCSENSDDELRMMAEHGVSAAVAPQHEQGFPGIGHTPIDRLRGLGVTTGLSSDTEAFGAADMFVQMKVALAATRARVNGGDSRFEERPSTFSVEDVFRMATQSAAETLGLGESVGSIAVGKAGDVVLLRTRDLNLHPVVEPIAAVVNAAHPGNVDTVIVGGNIRKRAGRLVGVDHDRVRDLAQESQRRVLRG</sequence>
<accession>A0ABP5Q0S6</accession>
<dbReference type="InterPro" id="IPR050287">
    <property type="entry name" value="MTA/SAH_deaminase"/>
</dbReference>
<proteinExistence type="predicted"/>
<name>A0ABP5Q0S6_9ACTN</name>
<dbReference type="PANTHER" id="PTHR43794:SF5">
    <property type="entry name" value="CHLOROHYDROLASE FAMILY PROTEIN"/>
    <property type="match status" value="1"/>
</dbReference>
<dbReference type="Gene3D" id="3.20.20.140">
    <property type="entry name" value="Metal-dependent hydrolases"/>
    <property type="match status" value="1"/>
</dbReference>
<feature type="domain" description="Amidohydrolase-related" evidence="1">
    <location>
        <begin position="60"/>
        <end position="419"/>
    </location>
</feature>
<dbReference type="Pfam" id="PF01979">
    <property type="entry name" value="Amidohydro_1"/>
    <property type="match status" value="1"/>
</dbReference>
<keyword evidence="3" id="KW-1185">Reference proteome</keyword>
<dbReference type="InterPro" id="IPR011059">
    <property type="entry name" value="Metal-dep_hydrolase_composite"/>
</dbReference>
<dbReference type="InterPro" id="IPR032466">
    <property type="entry name" value="Metal_Hydrolase"/>
</dbReference>
<dbReference type="NCBIfam" id="NF006056">
    <property type="entry name" value="PRK08204.1"/>
    <property type="match status" value="1"/>
</dbReference>
<dbReference type="PANTHER" id="PTHR43794">
    <property type="entry name" value="AMINOHYDROLASE SSNA-RELATED"/>
    <property type="match status" value="1"/>
</dbReference>
<dbReference type="RefSeq" id="WP_344495748.1">
    <property type="nucleotide sequence ID" value="NZ_BAAAQX010000065.1"/>
</dbReference>
<reference evidence="3" key="1">
    <citation type="journal article" date="2019" name="Int. J. Syst. Evol. Microbiol.">
        <title>The Global Catalogue of Microorganisms (GCM) 10K type strain sequencing project: providing services to taxonomists for standard genome sequencing and annotation.</title>
        <authorList>
            <consortium name="The Broad Institute Genomics Platform"/>
            <consortium name="The Broad Institute Genome Sequencing Center for Infectious Disease"/>
            <person name="Wu L."/>
            <person name="Ma J."/>
        </authorList>
    </citation>
    <scope>NUCLEOTIDE SEQUENCE [LARGE SCALE GENOMIC DNA]</scope>
    <source>
        <strain evidence="3">JCM 16114</strain>
    </source>
</reference>
<dbReference type="SUPFAM" id="SSF51556">
    <property type="entry name" value="Metallo-dependent hydrolases"/>
    <property type="match status" value="1"/>
</dbReference>
<comment type="caution">
    <text evidence="2">The sequence shown here is derived from an EMBL/GenBank/DDBJ whole genome shotgun (WGS) entry which is preliminary data.</text>
</comment>
<dbReference type="Gene3D" id="2.30.40.10">
    <property type="entry name" value="Urease, subunit C, domain 1"/>
    <property type="match status" value="1"/>
</dbReference>
<dbReference type="InterPro" id="IPR006680">
    <property type="entry name" value="Amidohydro-rel"/>
</dbReference>